<feature type="transmembrane region" description="Helical" evidence="8">
    <location>
        <begin position="20"/>
        <end position="39"/>
    </location>
</feature>
<dbReference type="GO" id="GO:0006506">
    <property type="term" value="P:GPI anchor biosynthetic process"/>
    <property type="evidence" value="ECO:0007669"/>
    <property type="project" value="UniProtKB-UniPathway"/>
</dbReference>
<dbReference type="GO" id="GO:0005789">
    <property type="term" value="C:endoplasmic reticulum membrane"/>
    <property type="evidence" value="ECO:0007669"/>
    <property type="project" value="UniProtKB-SubCell"/>
</dbReference>
<sequence>MDSKYKLEKEAFVSGMTGSSITHVCLVSSVALSSMFLYAALRTRLPESQKFGFILSWILLVLPLLLSLTLFAERPILLNAIIIVPASLLLLLPKREGPSPLPSKQDSTATEEDTRVSRIPPLPALTTYRSHMMLMTTLAILAVDFPIFPRSLAKCETFGVSLMDLGVGSFVYAQGMMAARPLLRDPRYLTAPWGKKVYTVTRKCLPIILLGVGRVISVKGTEYPEHVTEYGVHWNFFITLALLPILEVMLHPVFQYLPISLVGVLVALGQQLALSYGLKDYVLNAPSTSLISQNKEGLVSLTGYFAVYLLGLSAGTIVLPPSPNHFSRKQEALAKQSSKHGMHTPYDAELDLSAPRKLDKTATELASYAIIWWVLLGFTKLFKVDGTWGSEGGMSRRIVNLPYIMWVAAYNVFFVLAYIVLLDVIFFPGPKTKKPKTPTKEPHSPTVYRRVNVTLAGNPPKLLDDINKHSLSIFLLANVSTGVINFAMKTMYASTGTALLVLSGYASVICAVAWFWDKLSKKRKVD</sequence>
<feature type="transmembrane region" description="Helical" evidence="8">
    <location>
        <begin position="200"/>
        <end position="218"/>
    </location>
</feature>
<evidence type="ECO:0000256" key="8">
    <source>
        <dbReference type="RuleBase" id="RU280819"/>
    </source>
</evidence>
<feature type="transmembrane region" description="Helical" evidence="8">
    <location>
        <begin position="498"/>
        <end position="516"/>
    </location>
</feature>
<feature type="transmembrane region" description="Helical" evidence="8">
    <location>
        <begin position="132"/>
        <end position="152"/>
    </location>
</feature>
<keyword evidence="8" id="KW-0808">Transferase</keyword>
<accession>A0A5C3L6I4</accession>
<evidence type="ECO:0000256" key="2">
    <source>
        <dbReference type="ARBA" id="ARBA00004687"/>
    </source>
</evidence>
<gene>
    <name evidence="9" type="ORF">FA15DRAFT_612475</name>
</gene>
<evidence type="ECO:0000313" key="9">
    <source>
        <dbReference type="EMBL" id="TFK28338.1"/>
    </source>
</evidence>
<feature type="transmembrane region" description="Helical" evidence="8">
    <location>
        <begin position="51"/>
        <end position="70"/>
    </location>
</feature>
<dbReference type="EMBL" id="ML210157">
    <property type="protein sequence ID" value="TFK28338.1"/>
    <property type="molecule type" value="Genomic_DNA"/>
</dbReference>
<feature type="transmembrane region" description="Helical" evidence="8">
    <location>
        <begin position="257"/>
        <end position="278"/>
    </location>
</feature>
<evidence type="ECO:0000256" key="7">
    <source>
        <dbReference type="ARBA" id="ARBA00023136"/>
    </source>
</evidence>
<dbReference type="Proteomes" id="UP000307440">
    <property type="component" value="Unassembled WGS sequence"/>
</dbReference>
<comment type="function">
    <text evidence="8">A acetyltransferase, which acetylates the inositol ring of phosphatidylinositol during biosynthesis of GPI-anchor.</text>
</comment>
<organism evidence="9 10">
    <name type="scientific">Coprinopsis marcescibilis</name>
    <name type="common">Agaric fungus</name>
    <name type="synonym">Psathyrella marcescibilis</name>
    <dbReference type="NCBI Taxonomy" id="230819"/>
    <lineage>
        <taxon>Eukaryota</taxon>
        <taxon>Fungi</taxon>
        <taxon>Dikarya</taxon>
        <taxon>Basidiomycota</taxon>
        <taxon>Agaricomycotina</taxon>
        <taxon>Agaricomycetes</taxon>
        <taxon>Agaricomycetidae</taxon>
        <taxon>Agaricales</taxon>
        <taxon>Agaricineae</taxon>
        <taxon>Psathyrellaceae</taxon>
        <taxon>Coprinopsis</taxon>
    </lineage>
</organism>
<feature type="transmembrane region" description="Helical" evidence="8">
    <location>
        <begin position="403"/>
        <end position="427"/>
    </location>
</feature>
<dbReference type="STRING" id="230819.A0A5C3L6I4"/>
<keyword evidence="4 8" id="KW-0337">GPI-anchor biosynthesis</keyword>
<feature type="transmembrane region" description="Helical" evidence="8">
    <location>
        <begin position="298"/>
        <end position="319"/>
    </location>
</feature>
<dbReference type="PANTHER" id="PTHR20661:SF0">
    <property type="entry name" value="PHOSPHATIDYLINOSITOL-GLYCAN BIOSYNTHESIS CLASS W PROTEIN"/>
    <property type="match status" value="1"/>
</dbReference>
<evidence type="ECO:0000256" key="5">
    <source>
        <dbReference type="ARBA" id="ARBA00022692"/>
    </source>
</evidence>
<keyword evidence="8" id="KW-0256">Endoplasmic reticulum</keyword>
<comment type="similarity">
    <text evidence="3 8">Belongs to the PIGW family.</text>
</comment>
<keyword evidence="5 8" id="KW-0812">Transmembrane</keyword>
<comment type="subcellular location">
    <subcellularLocation>
        <location evidence="8">Endoplasmic reticulum membrane</location>
        <topology evidence="8">Multi-pass membrane protein</topology>
    </subcellularLocation>
    <subcellularLocation>
        <location evidence="1">Membrane</location>
        <topology evidence="1">Multi-pass membrane protein</topology>
    </subcellularLocation>
</comment>
<evidence type="ECO:0000256" key="1">
    <source>
        <dbReference type="ARBA" id="ARBA00004141"/>
    </source>
</evidence>
<feature type="transmembrane region" description="Helical" evidence="8">
    <location>
        <begin position="76"/>
        <end position="92"/>
    </location>
</feature>
<dbReference type="Pfam" id="PF06423">
    <property type="entry name" value="GWT1"/>
    <property type="match status" value="1"/>
</dbReference>
<reference evidence="9 10" key="1">
    <citation type="journal article" date="2019" name="Nat. Ecol. Evol.">
        <title>Megaphylogeny resolves global patterns of mushroom evolution.</title>
        <authorList>
            <person name="Varga T."/>
            <person name="Krizsan K."/>
            <person name="Foldi C."/>
            <person name="Dima B."/>
            <person name="Sanchez-Garcia M."/>
            <person name="Sanchez-Ramirez S."/>
            <person name="Szollosi G.J."/>
            <person name="Szarkandi J.G."/>
            <person name="Papp V."/>
            <person name="Albert L."/>
            <person name="Andreopoulos W."/>
            <person name="Angelini C."/>
            <person name="Antonin V."/>
            <person name="Barry K.W."/>
            <person name="Bougher N.L."/>
            <person name="Buchanan P."/>
            <person name="Buyck B."/>
            <person name="Bense V."/>
            <person name="Catcheside P."/>
            <person name="Chovatia M."/>
            <person name="Cooper J."/>
            <person name="Damon W."/>
            <person name="Desjardin D."/>
            <person name="Finy P."/>
            <person name="Geml J."/>
            <person name="Haridas S."/>
            <person name="Hughes K."/>
            <person name="Justo A."/>
            <person name="Karasinski D."/>
            <person name="Kautmanova I."/>
            <person name="Kiss B."/>
            <person name="Kocsube S."/>
            <person name="Kotiranta H."/>
            <person name="LaButti K.M."/>
            <person name="Lechner B.E."/>
            <person name="Liimatainen K."/>
            <person name="Lipzen A."/>
            <person name="Lukacs Z."/>
            <person name="Mihaltcheva S."/>
            <person name="Morgado L.N."/>
            <person name="Niskanen T."/>
            <person name="Noordeloos M.E."/>
            <person name="Ohm R.A."/>
            <person name="Ortiz-Santana B."/>
            <person name="Ovrebo C."/>
            <person name="Racz N."/>
            <person name="Riley R."/>
            <person name="Savchenko A."/>
            <person name="Shiryaev A."/>
            <person name="Soop K."/>
            <person name="Spirin V."/>
            <person name="Szebenyi C."/>
            <person name="Tomsovsky M."/>
            <person name="Tulloss R.E."/>
            <person name="Uehling J."/>
            <person name="Grigoriev I.V."/>
            <person name="Vagvolgyi C."/>
            <person name="Papp T."/>
            <person name="Martin F.M."/>
            <person name="Miettinen O."/>
            <person name="Hibbett D.S."/>
            <person name="Nagy L.G."/>
        </authorList>
    </citation>
    <scope>NUCLEOTIDE SEQUENCE [LARGE SCALE GENOMIC DNA]</scope>
    <source>
        <strain evidence="9 10">CBS 121175</strain>
    </source>
</reference>
<evidence type="ECO:0000256" key="3">
    <source>
        <dbReference type="ARBA" id="ARBA00007559"/>
    </source>
</evidence>
<comment type="pathway">
    <text evidence="2 8">Glycolipid biosynthesis; glycosylphosphatidylinositol-anchor biosynthesis.</text>
</comment>
<keyword evidence="7 8" id="KW-0472">Membrane</keyword>
<dbReference type="GO" id="GO:0032216">
    <property type="term" value="F:glucosaminyl-phosphatidylinositol O-acyltransferase activity"/>
    <property type="evidence" value="ECO:0007669"/>
    <property type="project" value="TreeGrafter"/>
</dbReference>
<evidence type="ECO:0000313" key="10">
    <source>
        <dbReference type="Proteomes" id="UP000307440"/>
    </source>
</evidence>
<proteinExistence type="inferred from homology"/>
<name>A0A5C3L6I4_COPMA</name>
<dbReference type="AlphaFoldDB" id="A0A5C3L6I4"/>
<keyword evidence="8" id="KW-0012">Acyltransferase</keyword>
<dbReference type="UniPathway" id="UPA00196"/>
<keyword evidence="10" id="KW-1185">Reference proteome</keyword>
<evidence type="ECO:0000256" key="6">
    <source>
        <dbReference type="ARBA" id="ARBA00022989"/>
    </source>
</evidence>
<dbReference type="GO" id="GO:0072659">
    <property type="term" value="P:protein localization to plasma membrane"/>
    <property type="evidence" value="ECO:0007669"/>
    <property type="project" value="TreeGrafter"/>
</dbReference>
<dbReference type="InterPro" id="IPR009447">
    <property type="entry name" value="PIGW/GWT1"/>
</dbReference>
<feature type="transmembrane region" description="Helical" evidence="8">
    <location>
        <begin position="365"/>
        <end position="383"/>
    </location>
</feature>
<feature type="transmembrane region" description="Helical" evidence="8">
    <location>
        <begin position="230"/>
        <end position="250"/>
    </location>
</feature>
<dbReference type="OrthoDB" id="15270at2759"/>
<dbReference type="EC" id="2.3.-.-" evidence="8"/>
<keyword evidence="6 8" id="KW-1133">Transmembrane helix</keyword>
<evidence type="ECO:0000256" key="4">
    <source>
        <dbReference type="ARBA" id="ARBA00022502"/>
    </source>
</evidence>
<feature type="transmembrane region" description="Helical" evidence="8">
    <location>
        <begin position="158"/>
        <end position="179"/>
    </location>
</feature>
<dbReference type="PIRSF" id="PIRSF017321">
    <property type="entry name" value="GWT1"/>
    <property type="match status" value="1"/>
</dbReference>
<protein>
    <recommendedName>
        <fullName evidence="8">GPI-anchored wall transfer protein</fullName>
        <ecNumber evidence="8">2.3.-.-</ecNumber>
    </recommendedName>
</protein>
<dbReference type="PANTHER" id="PTHR20661">
    <property type="entry name" value="PHOSPHATIDYLINOSITOL-GLYCAN BIOSYNTHESIS CLASS W PROTEIN"/>
    <property type="match status" value="1"/>
</dbReference>